<dbReference type="Gene3D" id="1.10.10.10">
    <property type="entry name" value="Winged helix-like DNA-binding domain superfamily/Winged helix DNA-binding domain"/>
    <property type="match status" value="1"/>
</dbReference>
<evidence type="ECO:0000313" key="11">
    <source>
        <dbReference type="EMBL" id="XBS18829.1"/>
    </source>
</evidence>
<evidence type="ECO:0000256" key="2">
    <source>
        <dbReference type="ARBA" id="ARBA00023444"/>
    </source>
</evidence>
<dbReference type="FunFam" id="3.30.70.3460:FF:000001">
    <property type="entry name" value="Heme d1 biosynthesis protein NirG"/>
    <property type="match status" value="1"/>
</dbReference>
<reference evidence="11 12" key="1">
    <citation type="journal article" date="2024" name="Microbiology">
        <title>Methylomarinum rosea sp. nov., a novel halophilic methanotrophic bacterium from the hypersaline Lake Elton.</title>
        <authorList>
            <person name="Suleimanov R.Z."/>
            <person name="Oshkin I.Y."/>
            <person name="Danilova O.V."/>
            <person name="Suzina N.E."/>
            <person name="Dedysh S.N."/>
        </authorList>
    </citation>
    <scope>NUCLEOTIDE SEQUENCE [LARGE SCALE GENOMIC DNA]</scope>
    <source>
        <strain evidence="11 12">Ch1-1</strain>
    </source>
</reference>
<organism evidence="11 12">
    <name type="scientific">Methylomarinum roseum</name>
    <dbReference type="NCBI Taxonomy" id="3067653"/>
    <lineage>
        <taxon>Bacteria</taxon>
        <taxon>Pseudomonadati</taxon>
        <taxon>Pseudomonadota</taxon>
        <taxon>Gammaproteobacteria</taxon>
        <taxon>Methylococcales</taxon>
        <taxon>Methylococcaceae</taxon>
        <taxon>Methylomarinum</taxon>
    </lineage>
</organism>
<feature type="domain" description="Siroheme decarboxylase NirL-like HTH" evidence="10">
    <location>
        <begin position="5"/>
        <end position="50"/>
    </location>
</feature>
<sequence length="147" mass="16493">MDELDKIIINHLQDGFPICESPYAQVAEQLGIAESLLLQRLQALLDEGVLSRFGPLYHAEQMGGALSLAAVAAPAEDFEKIAEIVNSFPEVAHNYARNHRLNMWFVLATETPEQLPQTIARIEQQTGLKVYNMPKINEYYVGLRLQA</sequence>
<proteinExistence type="inferred from homology"/>
<evidence type="ECO:0000313" key="12">
    <source>
        <dbReference type="Proteomes" id="UP001225378"/>
    </source>
</evidence>
<dbReference type="PANTHER" id="PTHR43413">
    <property type="entry name" value="TRANSCRIPTIONAL REGULATOR, ASNC FAMILY"/>
    <property type="match status" value="1"/>
</dbReference>
<feature type="domain" description="Siroheme decarboxylase AsnC-like ligand binding" evidence="9">
    <location>
        <begin position="67"/>
        <end position="139"/>
    </location>
</feature>
<protein>
    <recommendedName>
        <fullName evidence="8">Siroheme decarboxylase NirG subunit</fullName>
        <ecNumber evidence="5">4.1.1.111</ecNumber>
    </recommendedName>
</protein>
<comment type="function">
    <text evidence="6">Involved in heme d1 biosynthesis. Catalyzes the decarboxylation of siroheme into didecarboxysiroheme.</text>
</comment>
<evidence type="ECO:0000256" key="6">
    <source>
        <dbReference type="ARBA" id="ARBA00045291"/>
    </source>
</evidence>
<dbReference type="PANTHER" id="PTHR43413:SF1">
    <property type="entry name" value="SIROHEME DECARBOXYLASE NIRL SUBUNIT"/>
    <property type="match status" value="1"/>
</dbReference>
<evidence type="ECO:0000259" key="10">
    <source>
        <dbReference type="Pfam" id="PF22451"/>
    </source>
</evidence>
<comment type="similarity">
    <text evidence="3">Belongs to the Ahb/Nir family.</text>
</comment>
<comment type="catalytic activity">
    <reaction evidence="7">
        <text>siroheme + 2 H(+) = 12,18-didecarboxysiroheme + 2 CO2</text>
        <dbReference type="Rhea" id="RHEA:19093"/>
        <dbReference type="ChEBI" id="CHEBI:15378"/>
        <dbReference type="ChEBI" id="CHEBI:16526"/>
        <dbReference type="ChEBI" id="CHEBI:60052"/>
        <dbReference type="ChEBI" id="CHEBI:140497"/>
        <dbReference type="EC" id="4.1.1.111"/>
    </reaction>
</comment>
<dbReference type="Pfam" id="PF22451">
    <property type="entry name" value="NirdL-like_HTH"/>
    <property type="match status" value="1"/>
</dbReference>
<dbReference type="InterPro" id="IPR019888">
    <property type="entry name" value="Tscrpt_reg_AsnC-like"/>
</dbReference>
<dbReference type="KEGG" id="mech:Q9L42_010620"/>
<gene>
    <name evidence="11" type="ORF">Q9L42_010620</name>
</gene>
<dbReference type="InterPro" id="IPR036388">
    <property type="entry name" value="WH-like_DNA-bd_sf"/>
</dbReference>
<dbReference type="GO" id="GO:0016829">
    <property type="term" value="F:lyase activity"/>
    <property type="evidence" value="ECO:0007669"/>
    <property type="project" value="UniProtKB-KW"/>
</dbReference>
<evidence type="ECO:0000256" key="5">
    <source>
        <dbReference type="ARBA" id="ARBA00023471"/>
    </source>
</evidence>
<dbReference type="EC" id="4.1.1.111" evidence="5"/>
<dbReference type="SUPFAM" id="SSF46785">
    <property type="entry name" value="Winged helix' DNA-binding domain"/>
    <property type="match status" value="1"/>
</dbReference>
<dbReference type="InterPro" id="IPR053953">
    <property type="entry name" value="NirdL-like_HTH"/>
</dbReference>
<keyword evidence="12" id="KW-1185">Reference proteome</keyword>
<dbReference type="InterPro" id="IPR040523">
    <property type="entry name" value="AsnC_trans_reg2"/>
</dbReference>
<dbReference type="RefSeq" id="WP_305908457.1">
    <property type="nucleotide sequence ID" value="NZ_CP157743.1"/>
</dbReference>
<evidence type="ECO:0000259" key="9">
    <source>
        <dbReference type="Pfam" id="PF17805"/>
    </source>
</evidence>
<dbReference type="AlphaFoldDB" id="A0AAU7NPE5"/>
<evidence type="ECO:0000256" key="7">
    <source>
        <dbReference type="ARBA" id="ARBA00048470"/>
    </source>
</evidence>
<dbReference type="Gene3D" id="3.30.70.3460">
    <property type="match status" value="1"/>
</dbReference>
<comment type="pathway">
    <text evidence="2">Porphyrin-containing compound metabolism.</text>
</comment>
<name>A0AAU7NPE5_9GAMM</name>
<dbReference type="EMBL" id="CP157743">
    <property type="protein sequence ID" value="XBS18829.1"/>
    <property type="molecule type" value="Genomic_DNA"/>
</dbReference>
<comment type="subunit">
    <text evidence="4">Probably forms a complex composed of NirD, NirL, NirG and NirH. All proteins are required for the total conversion of siroheme to didecarboxysiroheme.</text>
</comment>
<evidence type="ECO:0000256" key="1">
    <source>
        <dbReference type="ARBA" id="ARBA00023239"/>
    </source>
</evidence>
<dbReference type="Proteomes" id="UP001225378">
    <property type="component" value="Chromosome"/>
</dbReference>
<dbReference type="Pfam" id="PF17805">
    <property type="entry name" value="AsnC_trans_reg2"/>
    <property type="match status" value="1"/>
</dbReference>
<keyword evidence="1" id="KW-0456">Lyase</keyword>
<evidence type="ECO:0000256" key="4">
    <source>
        <dbReference type="ARBA" id="ARBA00023465"/>
    </source>
</evidence>
<dbReference type="SMART" id="SM00344">
    <property type="entry name" value="HTH_ASNC"/>
    <property type="match status" value="1"/>
</dbReference>
<evidence type="ECO:0000256" key="8">
    <source>
        <dbReference type="ARBA" id="ARBA00073232"/>
    </source>
</evidence>
<evidence type="ECO:0000256" key="3">
    <source>
        <dbReference type="ARBA" id="ARBA00023457"/>
    </source>
</evidence>
<dbReference type="InterPro" id="IPR050684">
    <property type="entry name" value="HTH-Siroheme_Decarb"/>
</dbReference>
<accession>A0AAU7NPE5</accession>
<dbReference type="InterPro" id="IPR036390">
    <property type="entry name" value="WH_DNA-bd_sf"/>
</dbReference>